<protein>
    <submittedName>
        <fullName evidence="1">Type I antifreeze protein</fullName>
    </submittedName>
</protein>
<accession>A0A7S4ZCP4</accession>
<sequence>MDAPARAAAKTAADALAAAKKTAADAAAAAKSAK</sequence>
<dbReference type="EMBL" id="MH745507">
    <property type="protein sequence ID" value="QCC29811.1"/>
    <property type="molecule type" value="mRNA"/>
</dbReference>
<dbReference type="AlphaFoldDB" id="A0A7S4ZCP4"/>
<dbReference type="EMBL" id="MH745505">
    <property type="protein sequence ID" value="QCC29809.1"/>
    <property type="molecule type" value="mRNA"/>
</dbReference>
<dbReference type="EMBL" id="MH745503">
    <property type="protein sequence ID" value="QCC29807.1"/>
    <property type="molecule type" value="mRNA"/>
</dbReference>
<dbReference type="EMBL" id="MH745501">
    <property type="protein sequence ID" value="QCC29805.1"/>
    <property type="molecule type" value="mRNA"/>
</dbReference>
<dbReference type="EMBL" id="MH745508">
    <property type="protein sequence ID" value="QCC29812.1"/>
    <property type="molecule type" value="mRNA"/>
</dbReference>
<dbReference type="EMBL" id="MH745500">
    <property type="protein sequence ID" value="QCC29804.1"/>
    <property type="molecule type" value="mRNA"/>
</dbReference>
<organism evidence="1">
    <name type="scientific">Myoxocephalus brandtii</name>
    <dbReference type="NCBI Taxonomy" id="476918"/>
    <lineage>
        <taxon>Eukaryota</taxon>
        <taxon>Metazoa</taxon>
        <taxon>Chordata</taxon>
        <taxon>Craniata</taxon>
        <taxon>Vertebrata</taxon>
        <taxon>Euteleostomi</taxon>
        <taxon>Actinopterygii</taxon>
        <taxon>Neopterygii</taxon>
        <taxon>Teleostei</taxon>
        <taxon>Neoteleostei</taxon>
        <taxon>Acanthomorphata</taxon>
        <taxon>Eupercaria</taxon>
        <taxon>Perciformes</taxon>
        <taxon>Cottioidei</taxon>
        <taxon>Cottales</taxon>
        <taxon>Cottidae</taxon>
        <taxon>Myoxocephalus</taxon>
    </lineage>
</organism>
<reference evidence="1" key="1">
    <citation type="submission" date="2018-08" db="EMBL/GenBank/DDBJ databases">
        <authorList>
            <person name="Yamazaki A."/>
            <person name="Nishimiya Y."/>
            <person name="Tsuda S."/>
            <person name="Togashi K."/>
            <person name="Munehara H."/>
        </authorList>
    </citation>
    <scope>NUCLEOTIDE SEQUENCE</scope>
</reference>
<evidence type="ECO:0000313" key="1">
    <source>
        <dbReference type="EMBL" id="QCC29808.1"/>
    </source>
</evidence>
<gene>
    <name evidence="1" type="primary">AFP</name>
</gene>
<proteinExistence type="evidence at transcript level"/>
<dbReference type="EMBL" id="MH745506">
    <property type="protein sequence ID" value="QCC29810.1"/>
    <property type="molecule type" value="mRNA"/>
</dbReference>
<name>A0A7S4ZCP4_9TELE</name>
<dbReference type="EMBL" id="MH745504">
    <property type="protein sequence ID" value="QCC29808.1"/>
    <property type="molecule type" value="mRNA"/>
</dbReference>